<proteinExistence type="predicted"/>
<feature type="compositionally biased region" description="Basic residues" evidence="1">
    <location>
        <begin position="8"/>
        <end position="21"/>
    </location>
</feature>
<evidence type="ECO:0000256" key="1">
    <source>
        <dbReference type="SAM" id="MobiDB-lite"/>
    </source>
</evidence>
<sequence>MPMTTRSMTRKARNARAHASRFARNIARGARAMARTARKTRRN</sequence>
<reference evidence="2" key="1">
    <citation type="journal article" date="2020" name="Nature">
        <title>Giant virus diversity and host interactions through global metagenomics.</title>
        <authorList>
            <person name="Schulz F."/>
            <person name="Roux S."/>
            <person name="Paez-Espino D."/>
            <person name="Jungbluth S."/>
            <person name="Walsh D.A."/>
            <person name="Denef V.J."/>
            <person name="McMahon K.D."/>
            <person name="Konstantinidis K.T."/>
            <person name="Eloe-Fadrosh E.A."/>
            <person name="Kyrpides N.C."/>
            <person name="Woyke T."/>
        </authorList>
    </citation>
    <scope>NUCLEOTIDE SEQUENCE</scope>
    <source>
        <strain evidence="2">GVMAG-S-3300013286-35</strain>
    </source>
</reference>
<organism evidence="2">
    <name type="scientific">viral metagenome</name>
    <dbReference type="NCBI Taxonomy" id="1070528"/>
    <lineage>
        <taxon>unclassified sequences</taxon>
        <taxon>metagenomes</taxon>
        <taxon>organismal metagenomes</taxon>
    </lineage>
</organism>
<dbReference type="AlphaFoldDB" id="A0A6C0KX23"/>
<name>A0A6C0KX23_9ZZZZ</name>
<protein>
    <submittedName>
        <fullName evidence="2">Uncharacterized protein</fullName>
    </submittedName>
</protein>
<evidence type="ECO:0000313" key="2">
    <source>
        <dbReference type="EMBL" id="QHU21803.1"/>
    </source>
</evidence>
<dbReference type="EMBL" id="MN740992">
    <property type="protein sequence ID" value="QHU21803.1"/>
    <property type="molecule type" value="Genomic_DNA"/>
</dbReference>
<accession>A0A6C0KX23</accession>
<feature type="region of interest" description="Disordered" evidence="1">
    <location>
        <begin position="1"/>
        <end position="43"/>
    </location>
</feature>